<sequence length="134" mass="14747">MLKQISIFAENKKGMLQSVTGILARENINIMGSVTNDSAEYGIIRMVVSDPQRALDALSKEGFICRDTDVLGVELDDDPGALDRLLISLLDSNINVDYLYLSFNRSSGMPIMILHVDCISEVKNCLQAKGHCVL</sequence>
<dbReference type="InterPro" id="IPR002912">
    <property type="entry name" value="ACT_dom"/>
</dbReference>
<reference evidence="2" key="1">
    <citation type="submission" date="2017-04" db="EMBL/GenBank/DDBJ databases">
        <title>Complete Genome Sequences of Twelve Strains of a Stable Defined Moderately Diverse Mouse Microbiota 2 (sDMDMm2).</title>
        <authorList>
            <person name="Uchimura Y."/>
            <person name="Wyss M."/>
            <person name="Brugiroux S."/>
            <person name="Limenitakis J.P."/>
            <person name="Stecher B."/>
            <person name="McCoy K.D."/>
            <person name="Macpherson A.J."/>
        </authorList>
    </citation>
    <scope>NUCLEOTIDE SEQUENCE</scope>
    <source>
        <strain evidence="2">YL58</strain>
    </source>
</reference>
<dbReference type="PANTHER" id="PTHR40099:SF1">
    <property type="entry name" value="ACETOLACTATE SYNTHASE, SMALL SUBUNIT"/>
    <property type="match status" value="1"/>
</dbReference>
<evidence type="ECO:0000259" key="1">
    <source>
        <dbReference type="PROSITE" id="PS51671"/>
    </source>
</evidence>
<proteinExistence type="predicted"/>
<dbReference type="InterPro" id="IPR045865">
    <property type="entry name" value="ACT-like_dom_sf"/>
</dbReference>
<dbReference type="Pfam" id="PF19571">
    <property type="entry name" value="ACT_8"/>
    <property type="match status" value="1"/>
</dbReference>
<evidence type="ECO:0000313" key="2">
    <source>
        <dbReference type="EMBL" id="ANU75640.1"/>
    </source>
</evidence>
<evidence type="ECO:0000313" key="3">
    <source>
        <dbReference type="Proteomes" id="UP000092574"/>
    </source>
</evidence>
<gene>
    <name evidence="2" type="ORF">A4V09_07590</name>
</gene>
<dbReference type="OrthoDB" id="9790662at2"/>
<dbReference type="AlphaFoldDB" id="A0A1C7I7K8"/>
<dbReference type="SUPFAM" id="SSF55021">
    <property type="entry name" value="ACT-like"/>
    <property type="match status" value="2"/>
</dbReference>
<accession>A0A1C7I7K8</accession>
<dbReference type="Proteomes" id="UP000092574">
    <property type="component" value="Chromosome"/>
</dbReference>
<name>A0A1C7I7K8_9FIRM</name>
<dbReference type="KEGG" id="byl:A4V09_07590"/>
<dbReference type="PANTHER" id="PTHR40099">
    <property type="entry name" value="ACETOLACTATE SYNTHASE, SMALL SUBUNIT"/>
    <property type="match status" value="1"/>
</dbReference>
<keyword evidence="3" id="KW-1185">Reference proteome</keyword>
<dbReference type="InterPro" id="IPR045739">
    <property type="entry name" value="ACT_dom_pair"/>
</dbReference>
<dbReference type="Gene3D" id="3.30.2130.10">
    <property type="entry name" value="VC0802-like"/>
    <property type="match status" value="1"/>
</dbReference>
<dbReference type="EMBL" id="CP015405">
    <property type="protein sequence ID" value="ANU75640.1"/>
    <property type="molecule type" value="Genomic_DNA"/>
</dbReference>
<feature type="domain" description="ACT" evidence="1">
    <location>
        <begin position="4"/>
        <end position="78"/>
    </location>
</feature>
<dbReference type="STRING" id="1796616.A4V09_07590"/>
<dbReference type="RefSeq" id="WP_065541830.1">
    <property type="nucleotide sequence ID" value="NZ_CP015405.2"/>
</dbReference>
<protein>
    <submittedName>
        <fullName evidence="2">Amino acid-binding protein</fullName>
    </submittedName>
</protein>
<dbReference type="PROSITE" id="PS51671">
    <property type="entry name" value="ACT"/>
    <property type="match status" value="1"/>
</dbReference>
<organism evidence="2 3">
    <name type="scientific">Blautia pseudococcoides</name>
    <dbReference type="NCBI Taxonomy" id="1796616"/>
    <lineage>
        <taxon>Bacteria</taxon>
        <taxon>Bacillati</taxon>
        <taxon>Bacillota</taxon>
        <taxon>Clostridia</taxon>
        <taxon>Lachnospirales</taxon>
        <taxon>Lachnospiraceae</taxon>
        <taxon>Blautia</taxon>
    </lineage>
</organism>